<feature type="compositionally biased region" description="Basic residues" evidence="1">
    <location>
        <begin position="292"/>
        <end position="301"/>
    </location>
</feature>
<feature type="compositionally biased region" description="Low complexity" evidence="1">
    <location>
        <begin position="235"/>
        <end position="257"/>
    </location>
</feature>
<evidence type="ECO:0000313" key="3">
    <source>
        <dbReference type="EMBL" id="KAF7310701.1"/>
    </source>
</evidence>
<keyword evidence="4" id="KW-1185">Reference proteome</keyword>
<dbReference type="OrthoDB" id="3270653at2759"/>
<keyword evidence="2" id="KW-0812">Transmembrane</keyword>
<dbReference type="Proteomes" id="UP000613580">
    <property type="component" value="Unassembled WGS sequence"/>
</dbReference>
<feature type="compositionally biased region" description="Low complexity" evidence="1">
    <location>
        <begin position="162"/>
        <end position="174"/>
    </location>
</feature>
<feature type="region of interest" description="Disordered" evidence="1">
    <location>
        <begin position="58"/>
        <end position="103"/>
    </location>
</feature>
<dbReference type="AlphaFoldDB" id="A0A8H6T456"/>
<evidence type="ECO:0000256" key="2">
    <source>
        <dbReference type="SAM" id="Phobius"/>
    </source>
</evidence>
<keyword evidence="2" id="KW-1133">Transmembrane helix</keyword>
<evidence type="ECO:0000313" key="4">
    <source>
        <dbReference type="Proteomes" id="UP000613580"/>
    </source>
</evidence>
<accession>A0A8H6T456</accession>
<gene>
    <name evidence="3" type="ORF">HMN09_00613000</name>
</gene>
<evidence type="ECO:0000256" key="1">
    <source>
        <dbReference type="SAM" id="MobiDB-lite"/>
    </source>
</evidence>
<feature type="region of interest" description="Disordered" evidence="1">
    <location>
        <begin position="119"/>
        <end position="301"/>
    </location>
</feature>
<feature type="compositionally biased region" description="Low complexity" evidence="1">
    <location>
        <begin position="127"/>
        <end position="140"/>
    </location>
</feature>
<protein>
    <submittedName>
        <fullName evidence="3">Uncharacterized protein</fullName>
    </submittedName>
</protein>
<feature type="compositionally biased region" description="Basic and acidic residues" evidence="1">
    <location>
        <begin position="225"/>
        <end position="234"/>
    </location>
</feature>
<sequence>MTLSQRTLIIIIAASAGAGLLLSIFVLYRCLRRPQPVVPLPPKQELAHYRSTHTLPAWHDPAKLSTPHSAFGGSRSSLFPPDSRGGSPSPLRHASFNTSESPSDELVFDAPLAVPLEMPHLPFHNGSSSNTSLATSTAETDSPPLPSATDSSFSRSRRSRRPLSVGSSSGVSRRSTIRGAPHAPHNNIQIVLPTPLAFNDIHDPRPHQQRYSTVDQWAPAAVRSEPGERPRERPSSASGKQPRRSSSQSSLARRGPSSPVPPVPELPNSRSERGRVENVSASQTPDSAPARLQKRARSQGT</sequence>
<keyword evidence="2" id="KW-0472">Membrane</keyword>
<dbReference type="EMBL" id="JACAZE010000007">
    <property type="protein sequence ID" value="KAF7310701.1"/>
    <property type="molecule type" value="Genomic_DNA"/>
</dbReference>
<organism evidence="3 4">
    <name type="scientific">Mycena chlorophos</name>
    <name type="common">Agaric fungus</name>
    <name type="synonym">Agaricus chlorophos</name>
    <dbReference type="NCBI Taxonomy" id="658473"/>
    <lineage>
        <taxon>Eukaryota</taxon>
        <taxon>Fungi</taxon>
        <taxon>Dikarya</taxon>
        <taxon>Basidiomycota</taxon>
        <taxon>Agaricomycotina</taxon>
        <taxon>Agaricomycetes</taxon>
        <taxon>Agaricomycetidae</taxon>
        <taxon>Agaricales</taxon>
        <taxon>Marasmiineae</taxon>
        <taxon>Mycenaceae</taxon>
        <taxon>Mycena</taxon>
    </lineage>
</organism>
<proteinExistence type="predicted"/>
<reference evidence="3" key="1">
    <citation type="submission" date="2020-05" db="EMBL/GenBank/DDBJ databases">
        <title>Mycena genomes resolve the evolution of fungal bioluminescence.</title>
        <authorList>
            <person name="Tsai I.J."/>
        </authorList>
    </citation>
    <scope>NUCLEOTIDE SEQUENCE</scope>
    <source>
        <strain evidence="3">110903Hualien_Pintung</strain>
    </source>
</reference>
<feature type="transmembrane region" description="Helical" evidence="2">
    <location>
        <begin position="7"/>
        <end position="28"/>
    </location>
</feature>
<comment type="caution">
    <text evidence="3">The sequence shown here is derived from an EMBL/GenBank/DDBJ whole genome shotgun (WGS) entry which is preliminary data.</text>
</comment>
<name>A0A8H6T456_MYCCL</name>